<name>A0AB34CCV5_9PSED</name>
<reference evidence="1 2" key="1">
    <citation type="submission" date="2019-09" db="EMBL/GenBank/DDBJ databases">
        <authorList>
            <person name="Vacheron J."/>
            <person name="Dubost A."/>
            <person name="Prigent-Combaret C."/>
            <person name="Muller D."/>
        </authorList>
    </citation>
    <scope>NUCLEOTIDE SEQUENCE [LARGE SCALE GENOMIC DNA]</scope>
    <source>
        <strain evidence="1 2">JV497</strain>
    </source>
</reference>
<sequence length="70" mass="8148">MTALPFPLHYRLAHPMSQFRNQAAMNKQLFRYLKVEQLQQNAITVEKITWLIRALSDAAFFLTPKGRANT</sequence>
<proteinExistence type="predicted"/>
<gene>
    <name evidence="1" type="ORF">F2A38_02865</name>
</gene>
<comment type="caution">
    <text evidence="1">The sequence shown here is derived from an EMBL/GenBank/DDBJ whole genome shotgun (WGS) entry which is preliminary data.</text>
</comment>
<dbReference type="EMBL" id="VWPC01000003">
    <property type="protein sequence ID" value="KAA5845212.1"/>
    <property type="molecule type" value="Genomic_DNA"/>
</dbReference>
<accession>A0AB34CCV5</accession>
<dbReference type="AlphaFoldDB" id="A0AB34CCV5"/>
<evidence type="ECO:0000313" key="2">
    <source>
        <dbReference type="Proteomes" id="UP000323924"/>
    </source>
</evidence>
<evidence type="ECO:0000313" key="1">
    <source>
        <dbReference type="EMBL" id="KAA5845212.1"/>
    </source>
</evidence>
<organism evidence="1 2">
    <name type="scientific">Pseudomonas chlororaphis</name>
    <dbReference type="NCBI Taxonomy" id="587753"/>
    <lineage>
        <taxon>Bacteria</taxon>
        <taxon>Pseudomonadati</taxon>
        <taxon>Pseudomonadota</taxon>
        <taxon>Gammaproteobacteria</taxon>
        <taxon>Pseudomonadales</taxon>
        <taxon>Pseudomonadaceae</taxon>
        <taxon>Pseudomonas</taxon>
    </lineage>
</organism>
<protein>
    <submittedName>
        <fullName evidence="1">Uncharacterized protein</fullName>
    </submittedName>
</protein>
<dbReference type="Proteomes" id="UP000323924">
    <property type="component" value="Unassembled WGS sequence"/>
</dbReference>